<sequence>MQSRHTGFPARELRINVINEQRGDAFADTVSETAVCSYRGSGDKFYISYKTDGSRVMIRVENGRASVKRTGEFGSDMLYIPGEETEFSYRTPYGSIPMKVLTEFFEYDLSEDGGVIELGYVLRAGGDELNNRIKIKIER</sequence>
<dbReference type="Proteomes" id="UP000824109">
    <property type="component" value="Unassembled WGS sequence"/>
</dbReference>
<dbReference type="SUPFAM" id="SSF50814">
    <property type="entry name" value="Lipocalins"/>
    <property type="match status" value="1"/>
</dbReference>
<name>A0A9D1MDG4_9FIRM</name>
<comment type="caution">
    <text evidence="1">The sequence shown here is derived from an EMBL/GenBank/DDBJ whole genome shotgun (WGS) entry which is preliminary data.</text>
</comment>
<proteinExistence type="predicted"/>
<reference evidence="1" key="1">
    <citation type="submission" date="2020-10" db="EMBL/GenBank/DDBJ databases">
        <authorList>
            <person name="Gilroy R."/>
        </authorList>
    </citation>
    <scope>NUCLEOTIDE SEQUENCE</scope>
    <source>
        <strain evidence="1">USAMLcec3-3695</strain>
    </source>
</reference>
<protein>
    <submittedName>
        <fullName evidence="1">DUF1934 domain-containing protein</fullName>
    </submittedName>
</protein>
<dbReference type="InterPro" id="IPR012674">
    <property type="entry name" value="Calycin"/>
</dbReference>
<dbReference type="Pfam" id="PF09148">
    <property type="entry name" value="DUF1934"/>
    <property type="match status" value="1"/>
</dbReference>
<evidence type="ECO:0000313" key="1">
    <source>
        <dbReference type="EMBL" id="HIU58231.1"/>
    </source>
</evidence>
<accession>A0A9D1MDG4</accession>
<reference evidence="1" key="2">
    <citation type="journal article" date="2021" name="PeerJ">
        <title>Extensive microbial diversity within the chicken gut microbiome revealed by metagenomics and culture.</title>
        <authorList>
            <person name="Gilroy R."/>
            <person name="Ravi A."/>
            <person name="Getino M."/>
            <person name="Pursley I."/>
            <person name="Horton D.L."/>
            <person name="Alikhan N.F."/>
            <person name="Baker D."/>
            <person name="Gharbi K."/>
            <person name="Hall N."/>
            <person name="Watson M."/>
            <person name="Adriaenssens E.M."/>
            <person name="Foster-Nyarko E."/>
            <person name="Jarju S."/>
            <person name="Secka A."/>
            <person name="Antonio M."/>
            <person name="Oren A."/>
            <person name="Chaudhuri R.R."/>
            <person name="La Ragione R."/>
            <person name="Hildebrand F."/>
            <person name="Pallen M.J."/>
        </authorList>
    </citation>
    <scope>NUCLEOTIDE SEQUENCE</scope>
    <source>
        <strain evidence="1">USAMLcec3-3695</strain>
    </source>
</reference>
<gene>
    <name evidence="1" type="ORF">IAA61_10555</name>
</gene>
<organism evidence="1 2">
    <name type="scientific">Candidatus Ornithomonoglobus merdipullorum</name>
    <dbReference type="NCBI Taxonomy" id="2840895"/>
    <lineage>
        <taxon>Bacteria</taxon>
        <taxon>Bacillati</taxon>
        <taxon>Bacillota</taxon>
        <taxon>Clostridia</taxon>
        <taxon>Candidatus Ornithomonoglobus</taxon>
    </lineage>
</organism>
<dbReference type="EMBL" id="DVNB01000107">
    <property type="protein sequence ID" value="HIU58231.1"/>
    <property type="molecule type" value="Genomic_DNA"/>
</dbReference>
<dbReference type="Gene3D" id="2.40.128.20">
    <property type="match status" value="1"/>
</dbReference>
<evidence type="ECO:0000313" key="2">
    <source>
        <dbReference type="Proteomes" id="UP000824109"/>
    </source>
</evidence>
<dbReference type="AlphaFoldDB" id="A0A9D1MDG4"/>
<dbReference type="InterPro" id="IPR015231">
    <property type="entry name" value="DUF1934"/>
</dbReference>